<dbReference type="SUPFAM" id="SSF81665">
    <property type="entry name" value="Calcium ATPase, transmembrane domain M"/>
    <property type="match status" value="1"/>
</dbReference>
<feature type="domain" description="P-type ATPase N-terminal" evidence="2">
    <location>
        <begin position="141"/>
        <end position="197"/>
    </location>
</feature>
<dbReference type="PANTHER" id="PTHR24092:SF174">
    <property type="entry name" value="PHOSPHOLIPID-TRANSPORTING ATPASE DNF3-RELATED"/>
    <property type="match status" value="1"/>
</dbReference>
<gene>
    <name evidence="3" type="ORF">BZG36_05427</name>
</gene>
<dbReference type="AlphaFoldDB" id="A0A261XTV2"/>
<dbReference type="GO" id="GO:0006892">
    <property type="term" value="P:post-Golgi vesicle-mediated transport"/>
    <property type="evidence" value="ECO:0007669"/>
    <property type="project" value="TreeGrafter"/>
</dbReference>
<keyword evidence="4" id="KW-1185">Reference proteome</keyword>
<sequence>MEDTGHRPISSSPKRHRPRSSTSPSTSSPLCYSFDRSIHLLPPVLPSSSIPRRVSGPVQSADAAPASKLGSDLPKQPSLLNITKPFTDLLNRPRSTSWGSYISSTLSQTLSFTNTKSIPTLPRTITLDPMVLNPPINPITNKPFISNKITTARYTPLTFVPYQLYAQFSKIANLYFLFVAAIQMVPGWSPTGQYTTILPLAIFMGIAISREGYDDLRRHRDDRQENGQYGRVLRWGGRQAPRSVSWLQRQVNEVVARVREPVVESVPVDPSIPPTWLETRWEDMQVGDIVRIDKDEWIPADVL</sequence>
<proteinExistence type="predicted"/>
<evidence type="ECO:0000259" key="2">
    <source>
        <dbReference type="Pfam" id="PF16209"/>
    </source>
</evidence>
<evidence type="ECO:0000256" key="1">
    <source>
        <dbReference type="SAM" id="MobiDB-lite"/>
    </source>
</evidence>
<protein>
    <recommendedName>
        <fullName evidence="2">P-type ATPase N-terminal domain-containing protein</fullName>
    </recommendedName>
</protein>
<comment type="caution">
    <text evidence="3">The sequence shown here is derived from an EMBL/GenBank/DDBJ whole genome shotgun (WGS) entry which is preliminary data.</text>
</comment>
<feature type="region of interest" description="Disordered" evidence="1">
    <location>
        <begin position="48"/>
        <end position="72"/>
    </location>
</feature>
<dbReference type="GO" id="GO:0032456">
    <property type="term" value="P:endocytic recycling"/>
    <property type="evidence" value="ECO:0007669"/>
    <property type="project" value="TreeGrafter"/>
</dbReference>
<dbReference type="EMBL" id="MVBO01000268">
    <property type="protein sequence ID" value="OZJ01674.1"/>
    <property type="molecule type" value="Genomic_DNA"/>
</dbReference>
<dbReference type="GO" id="GO:0005886">
    <property type="term" value="C:plasma membrane"/>
    <property type="evidence" value="ECO:0007669"/>
    <property type="project" value="TreeGrafter"/>
</dbReference>
<reference evidence="3 4" key="1">
    <citation type="journal article" date="2017" name="Mycologia">
        <title>Bifiguratus adelaidae, gen. et sp. nov., a new member of Mucoromycotina in endophytic and soil-dwelling habitats.</title>
        <authorList>
            <person name="Torres-Cruz T.J."/>
            <person name="Billingsley Tobias T.L."/>
            <person name="Almatruk M."/>
            <person name="Hesse C."/>
            <person name="Kuske C.R."/>
            <person name="Desiro A."/>
            <person name="Benucci G.M."/>
            <person name="Bonito G."/>
            <person name="Stajich J.E."/>
            <person name="Dunlap C."/>
            <person name="Arnold A.E."/>
            <person name="Porras-Alfaro A."/>
        </authorList>
    </citation>
    <scope>NUCLEOTIDE SEQUENCE [LARGE SCALE GENOMIC DNA]</scope>
    <source>
        <strain evidence="3 4">AZ0501</strain>
    </source>
</reference>
<dbReference type="Pfam" id="PF16209">
    <property type="entry name" value="PhoLip_ATPase_N"/>
    <property type="match status" value="1"/>
</dbReference>
<feature type="compositionally biased region" description="Low complexity" evidence="1">
    <location>
        <begin position="20"/>
        <end position="29"/>
    </location>
</feature>
<dbReference type="Proteomes" id="UP000242875">
    <property type="component" value="Unassembled WGS sequence"/>
</dbReference>
<dbReference type="GO" id="GO:0005802">
    <property type="term" value="C:trans-Golgi network"/>
    <property type="evidence" value="ECO:0007669"/>
    <property type="project" value="TreeGrafter"/>
</dbReference>
<dbReference type="InterPro" id="IPR032631">
    <property type="entry name" value="P-type_ATPase_N"/>
</dbReference>
<organism evidence="3 4">
    <name type="scientific">Bifiguratus adelaidae</name>
    <dbReference type="NCBI Taxonomy" id="1938954"/>
    <lineage>
        <taxon>Eukaryota</taxon>
        <taxon>Fungi</taxon>
        <taxon>Fungi incertae sedis</taxon>
        <taxon>Mucoromycota</taxon>
        <taxon>Mucoromycotina</taxon>
        <taxon>Endogonomycetes</taxon>
        <taxon>Endogonales</taxon>
        <taxon>Endogonales incertae sedis</taxon>
        <taxon>Bifiguratus</taxon>
    </lineage>
</organism>
<dbReference type="GO" id="GO:0045332">
    <property type="term" value="P:phospholipid translocation"/>
    <property type="evidence" value="ECO:0007669"/>
    <property type="project" value="TreeGrafter"/>
</dbReference>
<evidence type="ECO:0000313" key="4">
    <source>
        <dbReference type="Proteomes" id="UP000242875"/>
    </source>
</evidence>
<dbReference type="InterPro" id="IPR023298">
    <property type="entry name" value="ATPase_P-typ_TM_dom_sf"/>
</dbReference>
<accession>A0A261XTV2</accession>
<evidence type="ECO:0000313" key="3">
    <source>
        <dbReference type="EMBL" id="OZJ01674.1"/>
    </source>
</evidence>
<feature type="region of interest" description="Disordered" evidence="1">
    <location>
        <begin position="1"/>
        <end position="30"/>
    </location>
</feature>
<feature type="non-terminal residue" evidence="3">
    <location>
        <position position="303"/>
    </location>
</feature>
<dbReference type="GO" id="GO:0140326">
    <property type="term" value="F:ATPase-coupled intramembrane lipid transporter activity"/>
    <property type="evidence" value="ECO:0007669"/>
    <property type="project" value="TreeGrafter"/>
</dbReference>
<name>A0A261XTV2_9FUNG</name>
<dbReference type="PANTHER" id="PTHR24092">
    <property type="entry name" value="PROBABLE PHOSPHOLIPID-TRANSPORTING ATPASE"/>
    <property type="match status" value="1"/>
</dbReference>
<dbReference type="OrthoDB" id="377733at2759"/>